<dbReference type="EMBL" id="JYDL01002334">
    <property type="protein sequence ID" value="KRX11397.1"/>
    <property type="molecule type" value="Genomic_DNA"/>
</dbReference>
<reference evidence="1 2" key="1">
    <citation type="submission" date="2015-01" db="EMBL/GenBank/DDBJ databases">
        <title>Evolution of Trichinella species and genotypes.</title>
        <authorList>
            <person name="Korhonen P.K."/>
            <person name="Edoardo P."/>
            <person name="Giuseppe L.R."/>
            <person name="Gasser R.B."/>
        </authorList>
    </citation>
    <scope>NUCLEOTIDE SEQUENCE [LARGE SCALE GENOMIC DNA]</scope>
    <source>
        <strain evidence="1">ISS37</strain>
    </source>
</reference>
<dbReference type="Proteomes" id="UP000054630">
    <property type="component" value="Unassembled WGS sequence"/>
</dbReference>
<feature type="non-terminal residue" evidence="1">
    <location>
        <position position="36"/>
    </location>
</feature>
<keyword evidence="2" id="KW-1185">Reference proteome</keyword>
<evidence type="ECO:0000313" key="2">
    <source>
        <dbReference type="Proteomes" id="UP000054630"/>
    </source>
</evidence>
<comment type="caution">
    <text evidence="1">The sequence shown here is derived from an EMBL/GenBank/DDBJ whole genome shotgun (WGS) entry which is preliminary data.</text>
</comment>
<proteinExistence type="predicted"/>
<organism evidence="1 2">
    <name type="scientific">Trichinella nelsoni</name>
    <dbReference type="NCBI Taxonomy" id="6336"/>
    <lineage>
        <taxon>Eukaryota</taxon>
        <taxon>Metazoa</taxon>
        <taxon>Ecdysozoa</taxon>
        <taxon>Nematoda</taxon>
        <taxon>Enoplea</taxon>
        <taxon>Dorylaimia</taxon>
        <taxon>Trichinellida</taxon>
        <taxon>Trichinellidae</taxon>
        <taxon>Trichinella</taxon>
    </lineage>
</organism>
<evidence type="ECO:0000313" key="1">
    <source>
        <dbReference type="EMBL" id="KRX11397.1"/>
    </source>
</evidence>
<sequence length="36" mass="4227">MILCVFRKLVYLQLLQLPPLLLILHVPKKVLLESEL</sequence>
<dbReference type="AlphaFoldDB" id="A0A0V0RAV9"/>
<protein>
    <submittedName>
        <fullName evidence="1">Uncharacterized protein</fullName>
    </submittedName>
</protein>
<name>A0A0V0RAV9_9BILA</name>
<gene>
    <name evidence="1" type="ORF">T07_14101</name>
</gene>
<accession>A0A0V0RAV9</accession>